<accession>A0A1L3GEW4</accession>
<dbReference type="KEGG" id="pace:A6070_13905"/>
<keyword evidence="2" id="KW-1185">Reference proteome</keyword>
<reference evidence="1 2" key="1">
    <citation type="journal article" date="2017" name="Genome Announc.">
        <title>Complete Genome Sequences of Two Acetylene-Fermenting Pelobacter acetylenicus Strains.</title>
        <authorList>
            <person name="Sutton J.M."/>
            <person name="Baesman S.M."/>
            <person name="Fierst J.L."/>
            <person name="Poret-Peterson A.T."/>
            <person name="Oremland R.S."/>
            <person name="Dunlap D.S."/>
            <person name="Akob D.M."/>
        </authorList>
    </citation>
    <scope>NUCLEOTIDE SEQUENCE [LARGE SCALE GENOMIC DNA]</scope>
    <source>
        <strain evidence="1 2">DSM 3247</strain>
    </source>
</reference>
<dbReference type="AlphaFoldDB" id="A0A1L3GEW4"/>
<dbReference type="STRING" id="29542.A6070_13905"/>
<proteinExistence type="predicted"/>
<evidence type="ECO:0000313" key="2">
    <source>
        <dbReference type="Proteomes" id="UP000182264"/>
    </source>
</evidence>
<evidence type="ECO:0000313" key="1">
    <source>
        <dbReference type="EMBL" id="APG24506.1"/>
    </source>
</evidence>
<organism evidence="1 2">
    <name type="scientific">Syntrophotalea acetylenica</name>
    <name type="common">Pelobacter acetylenicus</name>
    <dbReference type="NCBI Taxonomy" id="29542"/>
    <lineage>
        <taxon>Bacteria</taxon>
        <taxon>Pseudomonadati</taxon>
        <taxon>Thermodesulfobacteriota</taxon>
        <taxon>Desulfuromonadia</taxon>
        <taxon>Desulfuromonadales</taxon>
        <taxon>Syntrophotaleaceae</taxon>
        <taxon>Syntrophotalea</taxon>
    </lineage>
</organism>
<sequence>MTPLAIVKHFDVLEDRRSGFDAAFVVAMMDQFSFQSMEKTLSDSIVPAITLFAHAGQNAVGEVNFPMALRSILTAAITVKNQAPGWLAKSKGTFLININSYGNLPSCPDNPA</sequence>
<gene>
    <name evidence="1" type="ORF">A7E75_05260</name>
</gene>
<name>A0A1L3GEW4_SYNAC</name>
<protein>
    <submittedName>
        <fullName evidence="1">Uncharacterized protein</fullName>
    </submittedName>
</protein>
<dbReference type="EMBL" id="CP015518">
    <property type="protein sequence ID" value="APG24506.1"/>
    <property type="molecule type" value="Genomic_DNA"/>
</dbReference>
<dbReference type="Proteomes" id="UP000182264">
    <property type="component" value="Chromosome"/>
</dbReference>